<evidence type="ECO:0000313" key="2">
    <source>
        <dbReference type="Proteomes" id="UP000053268"/>
    </source>
</evidence>
<evidence type="ECO:0000313" key="1">
    <source>
        <dbReference type="EMBL" id="KPJ04291.1"/>
    </source>
</evidence>
<organism evidence="1 2">
    <name type="scientific">Papilio xuthus</name>
    <name type="common">Asian swallowtail butterfly</name>
    <dbReference type="NCBI Taxonomy" id="66420"/>
    <lineage>
        <taxon>Eukaryota</taxon>
        <taxon>Metazoa</taxon>
        <taxon>Ecdysozoa</taxon>
        <taxon>Arthropoda</taxon>
        <taxon>Hexapoda</taxon>
        <taxon>Insecta</taxon>
        <taxon>Pterygota</taxon>
        <taxon>Neoptera</taxon>
        <taxon>Endopterygota</taxon>
        <taxon>Lepidoptera</taxon>
        <taxon>Glossata</taxon>
        <taxon>Ditrysia</taxon>
        <taxon>Papilionoidea</taxon>
        <taxon>Papilionidae</taxon>
        <taxon>Papilioninae</taxon>
        <taxon>Papilio</taxon>
    </lineage>
</organism>
<protein>
    <submittedName>
        <fullName evidence="1">Uncharacterized protein</fullName>
    </submittedName>
</protein>
<gene>
    <name evidence="1" type="ORF">RR46_01575</name>
</gene>
<dbReference type="Proteomes" id="UP000053268">
    <property type="component" value="Unassembled WGS sequence"/>
</dbReference>
<accession>A0A0N1PF23</accession>
<sequence length="48" mass="5247">MELALCQSMDSVNTATTEEEWPAAALAETNRVMSPRSLAAPRYIPVHS</sequence>
<proteinExistence type="predicted"/>
<name>A0A0N1PF23_PAPXU</name>
<dbReference type="AlphaFoldDB" id="A0A0N1PF23"/>
<keyword evidence="2" id="KW-1185">Reference proteome</keyword>
<reference evidence="1 2" key="1">
    <citation type="journal article" date="2015" name="Nat. Commun.">
        <title>Outbred genome sequencing and CRISPR/Cas9 gene editing in butterflies.</title>
        <authorList>
            <person name="Li X."/>
            <person name="Fan D."/>
            <person name="Zhang W."/>
            <person name="Liu G."/>
            <person name="Zhang L."/>
            <person name="Zhao L."/>
            <person name="Fang X."/>
            <person name="Chen L."/>
            <person name="Dong Y."/>
            <person name="Chen Y."/>
            <person name="Ding Y."/>
            <person name="Zhao R."/>
            <person name="Feng M."/>
            <person name="Zhu Y."/>
            <person name="Feng Y."/>
            <person name="Jiang X."/>
            <person name="Zhu D."/>
            <person name="Xiang H."/>
            <person name="Feng X."/>
            <person name="Li S."/>
            <person name="Wang J."/>
            <person name="Zhang G."/>
            <person name="Kronforst M.R."/>
            <person name="Wang W."/>
        </authorList>
    </citation>
    <scope>NUCLEOTIDE SEQUENCE [LARGE SCALE GENOMIC DNA]</scope>
    <source>
        <strain evidence="1">Ya'a_city_454_Px</strain>
        <tissue evidence="1">Whole body</tissue>
    </source>
</reference>
<dbReference type="EMBL" id="KQ459037">
    <property type="protein sequence ID" value="KPJ04291.1"/>
    <property type="molecule type" value="Genomic_DNA"/>
</dbReference>